<proteinExistence type="inferred from homology"/>
<dbReference type="EC" id="1.5.1.34" evidence="7"/>
<comment type="function">
    <text evidence="6">Catalyzes the conversion of quinonoid dihydrobiopterin into tetrahydrobiopterin.</text>
</comment>
<feature type="region of interest" description="Disordered" evidence="13">
    <location>
        <begin position="412"/>
        <end position="438"/>
    </location>
</feature>
<comment type="subunit">
    <text evidence="2">Homodimer.</text>
</comment>
<dbReference type="GO" id="GO:0004155">
    <property type="term" value="F:6,7-dihydropteridine reductase activity"/>
    <property type="evidence" value="ECO:0007669"/>
    <property type="project" value="UniProtKB-EC"/>
</dbReference>
<dbReference type="GO" id="GO:0006729">
    <property type="term" value="P:tetrahydrobiopterin biosynthetic process"/>
    <property type="evidence" value="ECO:0007669"/>
    <property type="project" value="UniProtKB-KW"/>
</dbReference>
<dbReference type="GO" id="GO:0070404">
    <property type="term" value="F:NADH binding"/>
    <property type="evidence" value="ECO:0007669"/>
    <property type="project" value="TreeGrafter"/>
</dbReference>
<dbReference type="PANTHER" id="PTHR15104:SF0">
    <property type="entry name" value="DIHYDROPTERIDINE REDUCTASE"/>
    <property type="match status" value="1"/>
</dbReference>
<evidence type="ECO:0000256" key="7">
    <source>
        <dbReference type="ARBA" id="ARBA00039153"/>
    </source>
</evidence>
<dbReference type="InterPro" id="IPR002347">
    <property type="entry name" value="SDR_fam"/>
</dbReference>
<keyword evidence="3" id="KW-0521">NADP</keyword>
<comment type="similarity">
    <text evidence="1">Belongs to the short-chain dehydrogenases/reductases (SDR) family.</text>
</comment>
<comment type="catalytic activity">
    <reaction evidence="11">
        <text>5,6,7,8-tetrahydropteridine + NADP(+) = 6,7-dihydropteridine + NADPH + H(+)</text>
        <dbReference type="Rhea" id="RHEA:17865"/>
        <dbReference type="ChEBI" id="CHEBI:15378"/>
        <dbReference type="ChEBI" id="CHEBI:28889"/>
        <dbReference type="ChEBI" id="CHEBI:30156"/>
        <dbReference type="ChEBI" id="CHEBI:57783"/>
        <dbReference type="ChEBI" id="CHEBI:58349"/>
        <dbReference type="EC" id="1.5.1.34"/>
    </reaction>
    <physiologicalReaction direction="right-to-left" evidence="11">
        <dbReference type="Rhea" id="RHEA:17867"/>
    </physiologicalReaction>
</comment>
<comment type="caution">
    <text evidence="14">The sequence shown here is derived from an EMBL/GenBank/DDBJ whole genome shotgun (WGS) entry which is preliminary data.</text>
</comment>
<protein>
    <recommendedName>
        <fullName evidence="8">Dihydropteridine reductase</fullName>
        <ecNumber evidence="7">1.5.1.34</ecNumber>
    </recommendedName>
    <alternativeName>
        <fullName evidence="10">HDHPR</fullName>
    </alternativeName>
    <alternativeName>
        <fullName evidence="9">Quinoid dihydropteridine reductase</fullName>
    </alternativeName>
</protein>
<comment type="catalytic activity">
    <reaction evidence="12">
        <text>5,6,7,8-tetrahydropteridine + NAD(+) = 6,7-dihydropteridine + NADH + H(+)</text>
        <dbReference type="Rhea" id="RHEA:17869"/>
        <dbReference type="ChEBI" id="CHEBI:15378"/>
        <dbReference type="ChEBI" id="CHEBI:28889"/>
        <dbReference type="ChEBI" id="CHEBI:30156"/>
        <dbReference type="ChEBI" id="CHEBI:57540"/>
        <dbReference type="ChEBI" id="CHEBI:57945"/>
        <dbReference type="EC" id="1.5.1.34"/>
    </reaction>
    <physiologicalReaction direction="right-to-left" evidence="12">
        <dbReference type="Rhea" id="RHEA:17871"/>
    </physiologicalReaction>
</comment>
<dbReference type="PANTHER" id="PTHR15104">
    <property type="entry name" value="DIHYDROPTERIDINE REDUCTASE"/>
    <property type="match status" value="1"/>
</dbReference>
<dbReference type="AlphaFoldDB" id="A0AAW1BA60"/>
<dbReference type="InterPro" id="IPR020904">
    <property type="entry name" value="Sc_DH/Rdtase_CS"/>
</dbReference>
<dbReference type="Proteomes" id="UP001474421">
    <property type="component" value="Unassembled WGS sequence"/>
</dbReference>
<evidence type="ECO:0000256" key="2">
    <source>
        <dbReference type="ARBA" id="ARBA00011738"/>
    </source>
</evidence>
<dbReference type="CDD" id="cd05334">
    <property type="entry name" value="DHPR_SDR_c_like"/>
    <property type="match status" value="1"/>
</dbReference>
<dbReference type="FunFam" id="3.40.50.720:FF:000157">
    <property type="entry name" value="Quinoid dihydropteridine reductase"/>
    <property type="match status" value="1"/>
</dbReference>
<dbReference type="Gene3D" id="3.40.50.720">
    <property type="entry name" value="NAD(P)-binding Rossmann-like Domain"/>
    <property type="match status" value="1"/>
</dbReference>
<dbReference type="SUPFAM" id="SSF51735">
    <property type="entry name" value="NAD(P)-binding Rossmann-fold domains"/>
    <property type="match status" value="1"/>
</dbReference>
<evidence type="ECO:0000256" key="9">
    <source>
        <dbReference type="ARBA" id="ARBA00041348"/>
    </source>
</evidence>
<dbReference type="PROSITE" id="PS00061">
    <property type="entry name" value="ADH_SHORT"/>
    <property type="match status" value="1"/>
</dbReference>
<dbReference type="GO" id="GO:0006559">
    <property type="term" value="P:L-phenylalanine catabolic process"/>
    <property type="evidence" value="ECO:0007669"/>
    <property type="project" value="TreeGrafter"/>
</dbReference>
<dbReference type="Pfam" id="PF00106">
    <property type="entry name" value="adh_short"/>
    <property type="match status" value="1"/>
</dbReference>
<dbReference type="EMBL" id="JAOTOJ010000007">
    <property type="protein sequence ID" value="KAK9399020.1"/>
    <property type="molecule type" value="Genomic_DNA"/>
</dbReference>
<evidence type="ECO:0000256" key="3">
    <source>
        <dbReference type="ARBA" id="ARBA00022857"/>
    </source>
</evidence>
<dbReference type="GO" id="GO:0070402">
    <property type="term" value="F:NADPH binding"/>
    <property type="evidence" value="ECO:0007669"/>
    <property type="project" value="TreeGrafter"/>
</dbReference>
<evidence type="ECO:0000256" key="1">
    <source>
        <dbReference type="ARBA" id="ARBA00006484"/>
    </source>
</evidence>
<evidence type="ECO:0000256" key="5">
    <source>
        <dbReference type="ARBA" id="ARBA00023007"/>
    </source>
</evidence>
<evidence type="ECO:0000313" key="14">
    <source>
        <dbReference type="EMBL" id="KAK9399020.1"/>
    </source>
</evidence>
<evidence type="ECO:0000256" key="10">
    <source>
        <dbReference type="ARBA" id="ARBA00042518"/>
    </source>
</evidence>
<evidence type="ECO:0000256" key="12">
    <source>
        <dbReference type="ARBA" id="ARBA00047536"/>
    </source>
</evidence>
<sequence length="438" mass="46398">MAAGEASRALVYGGRGALGSACVRHLRAKNWWVLSIDLAENQEASANVVVQMGDSFVEQAEQVTEDVRKVLGENKVDAILCVAGGWAGGSAKAKSFYKNSDLMWKQSVWTSTISSHLATKYLKEGGLLTLTGAKAALVGTPGMIAYGMAKGAVHQLCQSLSGSNSGLPAGAAAVAILPVTLDTPMNRKSMPDADFSSWTPLDFIAGTFYDWIIAQFPTPGTGEEAEPGRSSGLGPVLCELQHTSFPATQPGPVALLQDLALERLGRLDGWGGQAAPVREPLPPHGRLAMNPILWGCSRQLPPGRPANCGLPAGFLRESGTRNSVEPHPMRARPSLGLTSKMPLAQNSFCLLGKLRLVAQLFFLLRRKLSRVGFLDASTGKLGLIPLELLRGIAKSKPHIRLTCPAPPAVPPRSLHCEAISPSPPDPQAVSNQTANRST</sequence>
<dbReference type="GO" id="GO:0005737">
    <property type="term" value="C:cytoplasm"/>
    <property type="evidence" value="ECO:0007669"/>
    <property type="project" value="TreeGrafter"/>
</dbReference>
<keyword evidence="4" id="KW-0560">Oxidoreductase</keyword>
<name>A0AAW1BA60_CROAD</name>
<gene>
    <name evidence="14" type="ORF">NXF25_013989</name>
</gene>
<reference evidence="14 15" key="1">
    <citation type="journal article" date="2024" name="Proc. Natl. Acad. Sci. U.S.A.">
        <title>The genetic regulatory architecture and epigenomic basis for age-related changes in rattlesnake venom.</title>
        <authorList>
            <person name="Hogan M.P."/>
            <person name="Holding M.L."/>
            <person name="Nystrom G.S."/>
            <person name="Colston T.J."/>
            <person name="Bartlett D.A."/>
            <person name="Mason A.J."/>
            <person name="Ellsworth S.A."/>
            <person name="Rautsaw R.M."/>
            <person name="Lawrence K.C."/>
            <person name="Strickland J.L."/>
            <person name="He B."/>
            <person name="Fraser P."/>
            <person name="Margres M.J."/>
            <person name="Gilbert D.M."/>
            <person name="Gibbs H.L."/>
            <person name="Parkinson C.L."/>
            <person name="Rokyta D.R."/>
        </authorList>
    </citation>
    <scope>NUCLEOTIDE SEQUENCE [LARGE SCALE GENOMIC DNA]</scope>
    <source>
        <strain evidence="14">DRR0105</strain>
    </source>
</reference>
<evidence type="ECO:0000256" key="13">
    <source>
        <dbReference type="SAM" id="MobiDB-lite"/>
    </source>
</evidence>
<evidence type="ECO:0000256" key="8">
    <source>
        <dbReference type="ARBA" id="ARBA00039520"/>
    </source>
</evidence>
<keyword evidence="15" id="KW-1185">Reference proteome</keyword>
<evidence type="ECO:0000256" key="6">
    <source>
        <dbReference type="ARBA" id="ARBA00037099"/>
    </source>
</evidence>
<keyword evidence="5" id="KW-0783">Tetrahydrobiopterin biosynthesis</keyword>
<accession>A0AAW1BA60</accession>
<evidence type="ECO:0000313" key="15">
    <source>
        <dbReference type="Proteomes" id="UP001474421"/>
    </source>
</evidence>
<dbReference type="InterPro" id="IPR036291">
    <property type="entry name" value="NAD(P)-bd_dom_sf"/>
</dbReference>
<evidence type="ECO:0000256" key="11">
    <source>
        <dbReference type="ARBA" id="ARBA00047429"/>
    </source>
</evidence>
<organism evidence="14 15">
    <name type="scientific">Crotalus adamanteus</name>
    <name type="common">Eastern diamondback rattlesnake</name>
    <dbReference type="NCBI Taxonomy" id="8729"/>
    <lineage>
        <taxon>Eukaryota</taxon>
        <taxon>Metazoa</taxon>
        <taxon>Chordata</taxon>
        <taxon>Craniata</taxon>
        <taxon>Vertebrata</taxon>
        <taxon>Euteleostomi</taxon>
        <taxon>Lepidosauria</taxon>
        <taxon>Squamata</taxon>
        <taxon>Bifurcata</taxon>
        <taxon>Unidentata</taxon>
        <taxon>Episquamata</taxon>
        <taxon>Toxicofera</taxon>
        <taxon>Serpentes</taxon>
        <taxon>Colubroidea</taxon>
        <taxon>Viperidae</taxon>
        <taxon>Crotalinae</taxon>
        <taxon>Crotalus</taxon>
    </lineage>
</organism>
<evidence type="ECO:0000256" key="4">
    <source>
        <dbReference type="ARBA" id="ARBA00023002"/>
    </source>
</evidence>
<feature type="compositionally biased region" description="Polar residues" evidence="13">
    <location>
        <begin position="428"/>
        <end position="438"/>
    </location>
</feature>